<evidence type="ECO:0000313" key="5">
    <source>
        <dbReference type="EMBL" id="SVC76885.1"/>
    </source>
</evidence>
<dbReference type="AlphaFoldDB" id="A0A382PW39"/>
<sequence>EVLQPRGVAVMIDAKHQCMTTRGIYKPHVSTVTTKFLGLFKEDTELRQRFIQLTQQG</sequence>
<evidence type="ECO:0000256" key="3">
    <source>
        <dbReference type="ARBA" id="ARBA00022801"/>
    </source>
</evidence>
<dbReference type="GO" id="GO:0046654">
    <property type="term" value="P:tetrahydrofolate biosynthetic process"/>
    <property type="evidence" value="ECO:0007669"/>
    <property type="project" value="InterPro"/>
</dbReference>
<organism evidence="5">
    <name type="scientific">marine metagenome</name>
    <dbReference type="NCBI Taxonomy" id="408172"/>
    <lineage>
        <taxon>unclassified sequences</taxon>
        <taxon>metagenomes</taxon>
        <taxon>ecological metagenomes</taxon>
    </lineage>
</organism>
<evidence type="ECO:0000256" key="1">
    <source>
        <dbReference type="ARBA" id="ARBA00005080"/>
    </source>
</evidence>
<dbReference type="InterPro" id="IPR020602">
    <property type="entry name" value="GTP_CycHdrlase_I_dom"/>
</dbReference>
<gene>
    <name evidence="5" type="ORF">METZ01_LOCUS329739</name>
</gene>
<dbReference type="EC" id="3.5.4.16" evidence="2"/>
<keyword evidence="3" id="KW-0378">Hydrolase</keyword>
<comment type="pathway">
    <text evidence="1">Cofactor biosynthesis; 7,8-dihydroneopterin triphosphate biosynthesis; 7,8-dihydroneopterin triphosphate from GTP: step 1/1.</text>
</comment>
<dbReference type="GO" id="GO:0006729">
    <property type="term" value="P:tetrahydrobiopterin biosynthetic process"/>
    <property type="evidence" value="ECO:0007669"/>
    <property type="project" value="TreeGrafter"/>
</dbReference>
<protein>
    <recommendedName>
        <fullName evidence="2">GTP cyclohydrolase I</fullName>
        <ecNumber evidence="2">3.5.4.16</ecNumber>
    </recommendedName>
</protein>
<name>A0A382PW39_9ZZZZ</name>
<proteinExistence type="predicted"/>
<dbReference type="GO" id="GO:0005525">
    <property type="term" value="F:GTP binding"/>
    <property type="evidence" value="ECO:0007669"/>
    <property type="project" value="TreeGrafter"/>
</dbReference>
<dbReference type="InterPro" id="IPR043133">
    <property type="entry name" value="GTP-CH-I_C/QueF"/>
</dbReference>
<dbReference type="InterPro" id="IPR001474">
    <property type="entry name" value="GTP_CycHdrlase_I"/>
</dbReference>
<feature type="domain" description="GTP cyclohydrolase I" evidence="4">
    <location>
        <begin position="1"/>
        <end position="54"/>
    </location>
</feature>
<dbReference type="GO" id="GO:0003934">
    <property type="term" value="F:GTP cyclohydrolase I activity"/>
    <property type="evidence" value="ECO:0007669"/>
    <property type="project" value="UniProtKB-EC"/>
</dbReference>
<dbReference type="GO" id="GO:0005737">
    <property type="term" value="C:cytoplasm"/>
    <property type="evidence" value="ECO:0007669"/>
    <property type="project" value="TreeGrafter"/>
</dbReference>
<evidence type="ECO:0000259" key="4">
    <source>
        <dbReference type="Pfam" id="PF01227"/>
    </source>
</evidence>
<feature type="non-terminal residue" evidence="5">
    <location>
        <position position="1"/>
    </location>
</feature>
<reference evidence="5" key="1">
    <citation type="submission" date="2018-05" db="EMBL/GenBank/DDBJ databases">
        <authorList>
            <person name="Lanie J.A."/>
            <person name="Ng W.-L."/>
            <person name="Kazmierczak K.M."/>
            <person name="Andrzejewski T.M."/>
            <person name="Davidsen T.M."/>
            <person name="Wayne K.J."/>
            <person name="Tettelin H."/>
            <person name="Glass J.I."/>
            <person name="Rusch D."/>
            <person name="Podicherti R."/>
            <person name="Tsui H.-C.T."/>
            <person name="Winkler M.E."/>
        </authorList>
    </citation>
    <scope>NUCLEOTIDE SEQUENCE</scope>
</reference>
<dbReference type="SUPFAM" id="SSF55620">
    <property type="entry name" value="Tetrahydrobiopterin biosynthesis enzymes-like"/>
    <property type="match status" value="1"/>
</dbReference>
<dbReference type="UniPathway" id="UPA00848">
    <property type="reaction ID" value="UER00151"/>
</dbReference>
<dbReference type="Gene3D" id="3.30.1130.10">
    <property type="match status" value="1"/>
</dbReference>
<dbReference type="PANTHER" id="PTHR11109:SF7">
    <property type="entry name" value="GTP CYCLOHYDROLASE 1"/>
    <property type="match status" value="1"/>
</dbReference>
<dbReference type="EMBL" id="UINC01109809">
    <property type="protein sequence ID" value="SVC76885.1"/>
    <property type="molecule type" value="Genomic_DNA"/>
</dbReference>
<dbReference type="PANTHER" id="PTHR11109">
    <property type="entry name" value="GTP CYCLOHYDROLASE I"/>
    <property type="match status" value="1"/>
</dbReference>
<evidence type="ECO:0000256" key="2">
    <source>
        <dbReference type="ARBA" id="ARBA00012715"/>
    </source>
</evidence>
<dbReference type="GO" id="GO:0008270">
    <property type="term" value="F:zinc ion binding"/>
    <property type="evidence" value="ECO:0007669"/>
    <property type="project" value="TreeGrafter"/>
</dbReference>
<dbReference type="Pfam" id="PF01227">
    <property type="entry name" value="GTP_cyclohydroI"/>
    <property type="match status" value="1"/>
</dbReference>
<accession>A0A382PW39</accession>